<dbReference type="RefSeq" id="XP_048323366.1">
    <property type="nucleotide sequence ID" value="XM_048467409.1"/>
</dbReference>
<feature type="domain" description="Protein kinase" evidence="1">
    <location>
        <begin position="1"/>
        <end position="136"/>
    </location>
</feature>
<sequence length="183" mass="20654">MTASDFGMAKALFEREFQTKPHRFVGTNGYMFTEYAMHGLCSTKSDVFCFEVILLEIAWDSWNSGRCMNIMDPTMDASCLVDDIMLYIQVGLCCLQGRAKDRPSLSDAVSMFSNERMSLPTPKQPAYFALLSAAWFNLKKANYISKSCNSFSGRSTMTTLSFYNQSNSWIPPKNMSTKTIQVP</sequence>
<dbReference type="GeneID" id="107428895"/>
<dbReference type="InterPro" id="IPR000719">
    <property type="entry name" value="Prot_kinase_dom"/>
</dbReference>
<keyword evidence="2" id="KW-1185">Reference proteome</keyword>
<dbReference type="InterPro" id="IPR011009">
    <property type="entry name" value="Kinase-like_dom_sf"/>
</dbReference>
<proteinExistence type="predicted"/>
<accession>A0ABM3I8Q2</accession>
<dbReference type="Proteomes" id="UP001652623">
    <property type="component" value="Chromosome 1"/>
</dbReference>
<dbReference type="PANTHER" id="PTHR27006:SF634">
    <property type="entry name" value="RECEPTOR-LIKE SERINE_THREONINE-PROTEIN KINASE"/>
    <property type="match status" value="1"/>
</dbReference>
<dbReference type="InterPro" id="IPR001245">
    <property type="entry name" value="Ser-Thr/Tyr_kinase_cat_dom"/>
</dbReference>
<protein>
    <submittedName>
        <fullName evidence="3">G-type lectin S-receptor-like serine/threonine-protein kinase SD1-13</fullName>
    </submittedName>
</protein>
<dbReference type="SUPFAM" id="SSF56112">
    <property type="entry name" value="Protein kinase-like (PK-like)"/>
    <property type="match status" value="1"/>
</dbReference>
<evidence type="ECO:0000313" key="3">
    <source>
        <dbReference type="RefSeq" id="XP_048323366.1"/>
    </source>
</evidence>
<gene>
    <name evidence="3" type="primary">LOC107428895</name>
</gene>
<reference evidence="3" key="1">
    <citation type="submission" date="2025-08" db="UniProtKB">
        <authorList>
            <consortium name="RefSeq"/>
        </authorList>
    </citation>
    <scope>IDENTIFICATION</scope>
    <source>
        <tissue evidence="3">Seedling</tissue>
    </source>
</reference>
<evidence type="ECO:0000313" key="2">
    <source>
        <dbReference type="Proteomes" id="UP001652623"/>
    </source>
</evidence>
<evidence type="ECO:0000259" key="1">
    <source>
        <dbReference type="PROSITE" id="PS50011"/>
    </source>
</evidence>
<dbReference type="PROSITE" id="PS50011">
    <property type="entry name" value="PROTEIN_KINASE_DOM"/>
    <property type="match status" value="1"/>
</dbReference>
<dbReference type="Gene3D" id="1.10.510.10">
    <property type="entry name" value="Transferase(Phosphotransferase) domain 1"/>
    <property type="match status" value="1"/>
</dbReference>
<name>A0ABM3I8Q2_ZIZJJ</name>
<dbReference type="PANTHER" id="PTHR27006">
    <property type="entry name" value="PROMASTIGOTE SURFACE ANTIGEN PROTEIN PSA"/>
    <property type="match status" value="1"/>
</dbReference>
<dbReference type="Pfam" id="PF07714">
    <property type="entry name" value="PK_Tyr_Ser-Thr"/>
    <property type="match status" value="1"/>
</dbReference>
<organism evidence="2 3">
    <name type="scientific">Ziziphus jujuba</name>
    <name type="common">Chinese jujube</name>
    <name type="synonym">Ziziphus sativa</name>
    <dbReference type="NCBI Taxonomy" id="326968"/>
    <lineage>
        <taxon>Eukaryota</taxon>
        <taxon>Viridiplantae</taxon>
        <taxon>Streptophyta</taxon>
        <taxon>Embryophyta</taxon>
        <taxon>Tracheophyta</taxon>
        <taxon>Spermatophyta</taxon>
        <taxon>Magnoliopsida</taxon>
        <taxon>eudicotyledons</taxon>
        <taxon>Gunneridae</taxon>
        <taxon>Pentapetalae</taxon>
        <taxon>rosids</taxon>
        <taxon>fabids</taxon>
        <taxon>Rosales</taxon>
        <taxon>Rhamnaceae</taxon>
        <taxon>Paliureae</taxon>
        <taxon>Ziziphus</taxon>
    </lineage>
</organism>